<dbReference type="EMBL" id="CAJJDM010000133">
    <property type="protein sequence ID" value="CAD8106468.1"/>
    <property type="molecule type" value="Genomic_DNA"/>
</dbReference>
<keyword evidence="2" id="KW-1185">Reference proteome</keyword>
<dbReference type="AlphaFoldDB" id="A0A8S1PV14"/>
<accession>A0A8S1PV14</accession>
<evidence type="ECO:0000313" key="1">
    <source>
        <dbReference type="EMBL" id="CAD8106468.1"/>
    </source>
</evidence>
<dbReference type="Proteomes" id="UP000688137">
    <property type="component" value="Unassembled WGS sequence"/>
</dbReference>
<reference evidence="1" key="1">
    <citation type="submission" date="2021-01" db="EMBL/GenBank/DDBJ databases">
        <authorList>
            <consortium name="Genoscope - CEA"/>
            <person name="William W."/>
        </authorList>
    </citation>
    <scope>NUCLEOTIDE SEQUENCE</scope>
</reference>
<name>A0A8S1PV14_PARPR</name>
<proteinExistence type="predicted"/>
<sequence length="404" mass="48725">MMKFIESNDNLEQIRSKQKDQNLSSLRGLVYMNTWGSKIRLNHLFLNQRKEFFHKNSRRLFIQGEIIKLMMNIIFQQSKINRESLYQQGIRHSFILLEQRKIKCIKQLINKTVILMKLMEWLQMIENIQSIEVKTIQYLNYQSYEYITMVFSHYDGTFQFRMISLYFIQNQKGKVFLQVLEHEVYNFENITDHQNFDIFFNFKQNSFISLEPFQCLILTTFNFSSMANGRKRHLHIQFFLDNNYQIIVIFKKESITILVKLQYRNKYNFEVKLFFEKYLLLLLNNLYDGVLLFRFQKWVDFSLLNLQSVQKNISYQKILFKITQQIFINQSVIKRQKTIKIKNALTLQILTKSMISYKIAILQNSNKIYIPSALFDDQVFQNVLLFFSCISSLNLKSKWINCES</sequence>
<evidence type="ECO:0000313" key="2">
    <source>
        <dbReference type="Proteomes" id="UP000688137"/>
    </source>
</evidence>
<protein>
    <submittedName>
        <fullName evidence="1">Uncharacterized protein</fullName>
    </submittedName>
</protein>
<organism evidence="1 2">
    <name type="scientific">Paramecium primaurelia</name>
    <dbReference type="NCBI Taxonomy" id="5886"/>
    <lineage>
        <taxon>Eukaryota</taxon>
        <taxon>Sar</taxon>
        <taxon>Alveolata</taxon>
        <taxon>Ciliophora</taxon>
        <taxon>Intramacronucleata</taxon>
        <taxon>Oligohymenophorea</taxon>
        <taxon>Peniculida</taxon>
        <taxon>Parameciidae</taxon>
        <taxon>Paramecium</taxon>
    </lineage>
</organism>
<comment type="caution">
    <text evidence="1">The sequence shown here is derived from an EMBL/GenBank/DDBJ whole genome shotgun (WGS) entry which is preliminary data.</text>
</comment>
<gene>
    <name evidence="1" type="ORF">PPRIM_AZ9-3.1.T1300136</name>
</gene>